<keyword evidence="5 10" id="KW-1133">Transmembrane helix</keyword>
<accession>A0A502BSP8</accession>
<keyword evidence="6 10" id="KW-0472">Membrane</keyword>
<dbReference type="GO" id="GO:0048039">
    <property type="term" value="F:ubiquinone binding"/>
    <property type="evidence" value="ECO:0007669"/>
    <property type="project" value="TreeGrafter"/>
</dbReference>
<keyword evidence="12" id="KW-0560">Oxidoreductase</keyword>
<evidence type="ECO:0000256" key="10">
    <source>
        <dbReference type="SAM" id="Phobius"/>
    </source>
</evidence>
<feature type="transmembrane region" description="Helical" evidence="10">
    <location>
        <begin position="206"/>
        <end position="228"/>
    </location>
</feature>
<evidence type="ECO:0000256" key="1">
    <source>
        <dbReference type="ARBA" id="ARBA00004127"/>
    </source>
</evidence>
<feature type="transmembrane region" description="Helical" evidence="10">
    <location>
        <begin position="299"/>
        <end position="320"/>
    </location>
</feature>
<evidence type="ECO:0000313" key="13">
    <source>
        <dbReference type="Proteomes" id="UP000319486"/>
    </source>
</evidence>
<keyword evidence="13" id="KW-1185">Reference proteome</keyword>
<dbReference type="PRINTS" id="PR01437">
    <property type="entry name" value="NUOXDRDTASE4"/>
</dbReference>
<protein>
    <recommendedName>
        <fullName evidence="3">NADH-quinone oxidoreductase subunit M</fullName>
    </recommendedName>
    <alternativeName>
        <fullName evidence="7">NADH dehydrogenase I subunit M</fullName>
    </alternativeName>
    <alternativeName>
        <fullName evidence="8">NDH-1 subunit M</fullName>
    </alternativeName>
</protein>
<dbReference type="PANTHER" id="PTHR43507:SF1">
    <property type="entry name" value="NADH-UBIQUINONE OXIDOREDUCTASE CHAIN 4"/>
    <property type="match status" value="1"/>
</dbReference>
<feature type="transmembrane region" description="Helical" evidence="10">
    <location>
        <begin position="133"/>
        <end position="152"/>
    </location>
</feature>
<feature type="transmembrane region" description="Helical" evidence="10">
    <location>
        <begin position="164"/>
        <end position="186"/>
    </location>
</feature>
<dbReference type="Pfam" id="PF00361">
    <property type="entry name" value="Proton_antipo_M"/>
    <property type="match status" value="1"/>
</dbReference>
<evidence type="ECO:0000256" key="8">
    <source>
        <dbReference type="ARBA" id="ARBA00032798"/>
    </source>
</evidence>
<dbReference type="GO" id="GO:0003954">
    <property type="term" value="F:NADH dehydrogenase activity"/>
    <property type="evidence" value="ECO:0007669"/>
    <property type="project" value="TreeGrafter"/>
</dbReference>
<dbReference type="GO" id="GO:0042773">
    <property type="term" value="P:ATP synthesis coupled electron transport"/>
    <property type="evidence" value="ECO:0007669"/>
    <property type="project" value="InterPro"/>
</dbReference>
<dbReference type="AlphaFoldDB" id="A0A502BSP8"/>
<feature type="transmembrane region" description="Helical" evidence="10">
    <location>
        <begin position="32"/>
        <end position="50"/>
    </location>
</feature>
<dbReference type="InterPro" id="IPR003918">
    <property type="entry name" value="NADH_UbQ_OxRdtase"/>
</dbReference>
<dbReference type="GO" id="GO:0015990">
    <property type="term" value="P:electron transport coupled proton transport"/>
    <property type="evidence" value="ECO:0007669"/>
    <property type="project" value="TreeGrafter"/>
</dbReference>
<dbReference type="GO" id="GO:0012505">
    <property type="term" value="C:endomembrane system"/>
    <property type="evidence" value="ECO:0007669"/>
    <property type="project" value="UniProtKB-SubCell"/>
</dbReference>
<dbReference type="InterPro" id="IPR001750">
    <property type="entry name" value="ND/Mrp_TM"/>
</dbReference>
<feature type="transmembrane region" description="Helical" evidence="10">
    <location>
        <begin position="81"/>
        <end position="100"/>
    </location>
</feature>
<feature type="domain" description="NADH:quinone oxidoreductase/Mrp antiporter transmembrane" evidence="11">
    <location>
        <begin position="129"/>
        <end position="410"/>
    </location>
</feature>
<gene>
    <name evidence="12" type="ORF">EAH88_19190</name>
</gene>
<dbReference type="GO" id="GO:0016020">
    <property type="term" value="C:membrane"/>
    <property type="evidence" value="ECO:0007669"/>
    <property type="project" value="UniProtKB-SubCell"/>
</dbReference>
<sequence length="484" mass="53538">MLTALLLIPLVGSLLLLPLNQGTTSSDTRIKQIALAVSMVNFIVSIVLWGEFDSSAVGYQFVQEFNSLSFCHLHIGIDGISLYFVLLTTFITPICILSNWDSVKEDIKYFVIAFLLMETLLIAVFVVLDLLLFYVFFESVLIPMFLVVGIWGGSVTRIRASFLLFLYTLAGSLFMLLAIMVIYYNVGTTDFTVISLSDISLDSQKILWLAFFLSFAVKTPLVPFHMWLPRAHAEAPLAGSILLAGLFLKLATYGYLRILINFMPDATSYFSPLVQTIAIVTLVYSSLATLRQVDFKALVAYSSISHMAIVVLGLFSNTIVGIEGAIALSIAHGVVSPAMFILVGGILYDRFHTRVIRYYRGMTVYMPVFAALFFITTAFNMAVPLSLNWTGEVLSLAGIFQRSPIAGLLGASGIVLSASYSIYLFNRISFGSYSQYLSFTTDVTRREFMLMLPLLLVAVIFGIMPNIILSDLHVAVTQLLYTTS</sequence>
<keyword evidence="4 9" id="KW-0812">Transmembrane</keyword>
<comment type="caution">
    <text evidence="12">The sequence shown here is derived from an EMBL/GenBank/DDBJ whole genome shotgun (WGS) entry which is preliminary data.</text>
</comment>
<name>A0A502BSP8_9GAMM</name>
<feature type="transmembrane region" description="Helical" evidence="10">
    <location>
        <begin position="447"/>
        <end position="469"/>
    </location>
</feature>
<dbReference type="GO" id="GO:0008137">
    <property type="term" value="F:NADH dehydrogenase (ubiquinone) activity"/>
    <property type="evidence" value="ECO:0007669"/>
    <property type="project" value="InterPro"/>
</dbReference>
<evidence type="ECO:0000256" key="9">
    <source>
        <dbReference type="RuleBase" id="RU000320"/>
    </source>
</evidence>
<feature type="transmembrane region" description="Helical" evidence="10">
    <location>
        <begin position="107"/>
        <end position="127"/>
    </location>
</feature>
<comment type="subcellular location">
    <subcellularLocation>
        <location evidence="1">Endomembrane system</location>
        <topology evidence="1">Multi-pass membrane protein</topology>
    </subcellularLocation>
    <subcellularLocation>
        <location evidence="9">Membrane</location>
        <topology evidence="9">Multi-pass membrane protein</topology>
    </subcellularLocation>
</comment>
<dbReference type="EMBL" id="RCZO01000021">
    <property type="protein sequence ID" value="TPG03858.1"/>
    <property type="molecule type" value="Genomic_DNA"/>
</dbReference>
<proteinExistence type="inferred from homology"/>
<evidence type="ECO:0000256" key="7">
    <source>
        <dbReference type="ARBA" id="ARBA00031584"/>
    </source>
</evidence>
<dbReference type="PANTHER" id="PTHR43507">
    <property type="entry name" value="NADH-UBIQUINONE OXIDOREDUCTASE CHAIN 4"/>
    <property type="match status" value="1"/>
</dbReference>
<dbReference type="NCBIfam" id="TIGR01972">
    <property type="entry name" value="NDH_I_M"/>
    <property type="match status" value="1"/>
</dbReference>
<feature type="transmembrane region" description="Helical" evidence="10">
    <location>
        <begin position="364"/>
        <end position="385"/>
    </location>
</feature>
<organism evidence="12 13">
    <name type="scientific">Rhodanobacter glycinis</name>
    <dbReference type="NCBI Taxonomy" id="582702"/>
    <lineage>
        <taxon>Bacteria</taxon>
        <taxon>Pseudomonadati</taxon>
        <taxon>Pseudomonadota</taxon>
        <taxon>Gammaproteobacteria</taxon>
        <taxon>Lysobacterales</taxon>
        <taxon>Rhodanobacteraceae</taxon>
        <taxon>Rhodanobacter</taxon>
    </lineage>
</organism>
<evidence type="ECO:0000256" key="5">
    <source>
        <dbReference type="ARBA" id="ARBA00022989"/>
    </source>
</evidence>
<reference evidence="12 13" key="1">
    <citation type="journal article" date="2019" name="Environ. Microbiol.">
        <title>Species interactions and distinct microbial communities in high Arctic permafrost affected cryosols are associated with the CH4 and CO2 gas fluxes.</title>
        <authorList>
            <person name="Altshuler I."/>
            <person name="Hamel J."/>
            <person name="Turney S."/>
            <person name="Magnuson E."/>
            <person name="Levesque R."/>
            <person name="Greer C."/>
            <person name="Whyte L.G."/>
        </authorList>
    </citation>
    <scope>NUCLEOTIDE SEQUENCE [LARGE SCALE GENOMIC DNA]</scope>
    <source>
        <strain evidence="12 13">S13Y</strain>
    </source>
</reference>
<evidence type="ECO:0000259" key="11">
    <source>
        <dbReference type="Pfam" id="PF00361"/>
    </source>
</evidence>
<evidence type="ECO:0000256" key="6">
    <source>
        <dbReference type="ARBA" id="ARBA00023136"/>
    </source>
</evidence>
<feature type="transmembrane region" description="Helical" evidence="10">
    <location>
        <begin position="268"/>
        <end position="287"/>
    </location>
</feature>
<feature type="transmembrane region" description="Helical" evidence="10">
    <location>
        <begin position="326"/>
        <end position="348"/>
    </location>
</feature>
<evidence type="ECO:0000313" key="12">
    <source>
        <dbReference type="EMBL" id="TPG03858.1"/>
    </source>
</evidence>
<comment type="similarity">
    <text evidence="2">Belongs to the complex I subunit 4 family.</text>
</comment>
<feature type="transmembrane region" description="Helical" evidence="10">
    <location>
        <begin position="405"/>
        <end position="426"/>
    </location>
</feature>
<evidence type="ECO:0000256" key="2">
    <source>
        <dbReference type="ARBA" id="ARBA00009025"/>
    </source>
</evidence>
<dbReference type="Proteomes" id="UP000319486">
    <property type="component" value="Unassembled WGS sequence"/>
</dbReference>
<evidence type="ECO:0000256" key="3">
    <source>
        <dbReference type="ARBA" id="ARBA00019906"/>
    </source>
</evidence>
<feature type="transmembrane region" description="Helical" evidence="10">
    <location>
        <begin position="235"/>
        <end position="256"/>
    </location>
</feature>
<dbReference type="InterPro" id="IPR010227">
    <property type="entry name" value="NADH_Q_OxRdtase_chainM/4"/>
</dbReference>
<evidence type="ECO:0000256" key="4">
    <source>
        <dbReference type="ARBA" id="ARBA00022692"/>
    </source>
</evidence>